<dbReference type="OrthoDB" id="1246696at2"/>
<proteinExistence type="predicted"/>
<evidence type="ECO:0000313" key="1">
    <source>
        <dbReference type="EMBL" id="OXA87625.1"/>
    </source>
</evidence>
<dbReference type="AlphaFoldDB" id="A0A226H0B7"/>
<sequence>MKFFPEIDEHYYDKFRTYQLTKGDTLVGVSQKLNIDASEIRRYHNRYCDERDLIEKDFKGHTKFLILAPEKTEANLAKPTSPKSQNVNFGSATSLPFFPKDIQKDYSVKYTFKTQDLTEKLEMGIRVKWLNTDVNNYHLIEIRKSVNLFVNNNMPDTIMDEIGAKMVQVLYPLQIIVDPSGKCIDVFNDKEIRNRWESKKIELLQDYENGIIPIYMKNCQLALESAESLFQLLKSDYFLRSFFNGIHTSYTEEGIFEHKVYFPVLNNKESQFLVKQKIDSCLNEARLIKVEQKGNCINTNAQNQLIDGSYISTYFLDPHSYFIEKMELECRLELEKTFELRIEIEAIKN</sequence>
<gene>
    <name evidence="1" type="ORF">B0A66_15940</name>
</gene>
<accession>A0A226H0B7</accession>
<dbReference type="RefSeq" id="WP_089050851.1">
    <property type="nucleotide sequence ID" value="NZ_FXTV01000003.1"/>
</dbReference>
<dbReference type="EMBL" id="MUGW01000034">
    <property type="protein sequence ID" value="OXA87625.1"/>
    <property type="molecule type" value="Genomic_DNA"/>
</dbReference>
<organism evidence="1 2">
    <name type="scientific">Flavobacterium hercynium</name>
    <dbReference type="NCBI Taxonomy" id="387094"/>
    <lineage>
        <taxon>Bacteria</taxon>
        <taxon>Pseudomonadati</taxon>
        <taxon>Bacteroidota</taxon>
        <taxon>Flavobacteriia</taxon>
        <taxon>Flavobacteriales</taxon>
        <taxon>Flavobacteriaceae</taxon>
        <taxon>Flavobacterium</taxon>
    </lineage>
</organism>
<protein>
    <recommendedName>
        <fullName evidence="3">LysM domain-containing protein</fullName>
    </recommendedName>
</protein>
<evidence type="ECO:0000313" key="2">
    <source>
        <dbReference type="Proteomes" id="UP000198345"/>
    </source>
</evidence>
<reference evidence="1 2" key="1">
    <citation type="submission" date="2016-11" db="EMBL/GenBank/DDBJ databases">
        <title>Whole genomes of Flavobacteriaceae.</title>
        <authorList>
            <person name="Stine C."/>
            <person name="Li C."/>
            <person name="Tadesse D."/>
        </authorList>
    </citation>
    <scope>NUCLEOTIDE SEQUENCE [LARGE SCALE GENOMIC DNA]</scope>
    <source>
        <strain evidence="1 2">DSM 18292</strain>
    </source>
</reference>
<dbReference type="Proteomes" id="UP000198345">
    <property type="component" value="Unassembled WGS sequence"/>
</dbReference>
<evidence type="ECO:0008006" key="3">
    <source>
        <dbReference type="Google" id="ProtNLM"/>
    </source>
</evidence>
<name>A0A226H0B7_9FLAO</name>
<comment type="caution">
    <text evidence="1">The sequence shown here is derived from an EMBL/GenBank/DDBJ whole genome shotgun (WGS) entry which is preliminary data.</text>
</comment>
<keyword evidence="2" id="KW-1185">Reference proteome</keyword>